<dbReference type="RefSeq" id="XP_013253869.1">
    <property type="nucleotide sequence ID" value="XM_013398415.1"/>
</dbReference>
<evidence type="ECO:0000256" key="6">
    <source>
        <dbReference type="ARBA" id="ARBA00023002"/>
    </source>
</evidence>
<dbReference type="GO" id="GO:0008131">
    <property type="term" value="F:primary methylamine oxidase activity"/>
    <property type="evidence" value="ECO:0007669"/>
    <property type="project" value="InterPro"/>
</dbReference>
<dbReference type="EC" id="1.4.3.-" evidence="11"/>
<dbReference type="GO" id="GO:0048038">
    <property type="term" value="F:quinone binding"/>
    <property type="evidence" value="ECO:0007669"/>
    <property type="project" value="InterPro"/>
</dbReference>
<dbReference type="InterPro" id="IPR036460">
    <property type="entry name" value="Cu_amine_oxidase_C_sf"/>
</dbReference>
<keyword evidence="6 11" id="KW-0560">Oxidoreductase</keyword>
<dbReference type="AlphaFoldDB" id="A0A072NTW4"/>
<dbReference type="HOGENOM" id="CLU_011500_3_1_1"/>
<dbReference type="Proteomes" id="UP000027920">
    <property type="component" value="Unassembled WGS sequence"/>
</dbReference>
<dbReference type="GeneID" id="25287523"/>
<protein>
    <recommendedName>
        <fullName evidence="11">Amine oxidase</fullName>
        <ecNumber evidence="11">1.4.3.-</ecNumber>
    </recommendedName>
</protein>
<evidence type="ECO:0000256" key="11">
    <source>
        <dbReference type="RuleBase" id="RU000672"/>
    </source>
</evidence>
<comment type="caution">
    <text evidence="13">The sequence shown here is derived from an EMBL/GenBank/DDBJ whole genome shotgun (WGS) entry which is preliminary data.</text>
</comment>
<evidence type="ECO:0000256" key="10">
    <source>
        <dbReference type="PIRSR" id="PIRSR600269-51"/>
    </source>
</evidence>
<feature type="active site" description="Proton acceptor" evidence="9">
    <location>
        <position position="339"/>
    </location>
</feature>
<evidence type="ECO:0000256" key="4">
    <source>
        <dbReference type="ARBA" id="ARBA00022723"/>
    </source>
</evidence>
<dbReference type="GO" id="GO:0009308">
    <property type="term" value="P:amine metabolic process"/>
    <property type="evidence" value="ECO:0007669"/>
    <property type="project" value="UniProtKB-UniRule"/>
</dbReference>
<dbReference type="PROSITE" id="PS01164">
    <property type="entry name" value="COPPER_AMINE_OXID_1"/>
    <property type="match status" value="1"/>
</dbReference>
<evidence type="ECO:0000313" key="14">
    <source>
        <dbReference type="Proteomes" id="UP000027920"/>
    </source>
</evidence>
<comment type="cofactor">
    <cofactor evidence="11">
        <name>Cu cation</name>
        <dbReference type="ChEBI" id="CHEBI:23378"/>
    </cofactor>
    <text evidence="11">Contains 1 topaquinone per subunit.</text>
</comment>
<dbReference type="Pfam" id="PF01179">
    <property type="entry name" value="Cu_amine_oxid"/>
    <property type="match status" value="1"/>
</dbReference>
<evidence type="ECO:0000313" key="13">
    <source>
        <dbReference type="EMBL" id="KEF51279.1"/>
    </source>
</evidence>
<feature type="active site" description="Schiff-base intermediate with substrate; via topaquinone" evidence="9">
    <location>
        <position position="423"/>
    </location>
</feature>
<dbReference type="PANTHER" id="PTHR10638:SF91">
    <property type="entry name" value="AMINE OXIDASE"/>
    <property type="match status" value="1"/>
</dbReference>
<dbReference type="GO" id="GO:0005507">
    <property type="term" value="F:copper ion binding"/>
    <property type="evidence" value="ECO:0007669"/>
    <property type="project" value="InterPro"/>
</dbReference>
<feature type="domain" description="Copper amine oxidase catalytic" evidence="12">
    <location>
        <begin position="265"/>
        <end position="666"/>
    </location>
</feature>
<evidence type="ECO:0000259" key="12">
    <source>
        <dbReference type="Pfam" id="PF01179"/>
    </source>
</evidence>
<evidence type="ECO:0000256" key="9">
    <source>
        <dbReference type="PIRSR" id="PIRSR600269-50"/>
    </source>
</evidence>
<dbReference type="VEuPathDB" id="FungiDB:A1O9_12629"/>
<keyword evidence="4 11" id="KW-0479">Metal-binding</keyword>
<keyword evidence="7 11" id="KW-0186">Copper</keyword>
<dbReference type="STRING" id="1182545.A0A072NTW4"/>
<gene>
    <name evidence="13" type="ORF">A1O9_12629</name>
</gene>
<keyword evidence="5 9" id="KW-0801">TPQ</keyword>
<dbReference type="InterPro" id="IPR015798">
    <property type="entry name" value="Cu_amine_oxidase_C"/>
</dbReference>
<dbReference type="SUPFAM" id="SSF54416">
    <property type="entry name" value="Amine oxidase N-terminal region"/>
    <property type="match status" value="2"/>
</dbReference>
<evidence type="ECO:0000256" key="3">
    <source>
        <dbReference type="ARBA" id="ARBA00011738"/>
    </source>
</evidence>
<dbReference type="InterPro" id="IPR016182">
    <property type="entry name" value="Cu_amine_oxidase_N-reg"/>
</dbReference>
<dbReference type="InterPro" id="IPR049948">
    <property type="entry name" value="Cu_Am_ox_TPQ-bd"/>
</dbReference>
<dbReference type="FunFam" id="2.70.98.20:FF:000001">
    <property type="entry name" value="Amine oxidase"/>
    <property type="match status" value="1"/>
</dbReference>
<comment type="PTM">
    <text evidence="10 11">Topaquinone (TPQ) is generated by copper-dependent autoxidation of a specific tyrosyl residue.</text>
</comment>
<feature type="modified residue" description="2',4',5'-topaquinone" evidence="10">
    <location>
        <position position="423"/>
    </location>
</feature>
<dbReference type="Gene3D" id="3.10.450.40">
    <property type="match status" value="2"/>
</dbReference>
<comment type="cofactor">
    <cofactor evidence="1">
        <name>Cu cation</name>
        <dbReference type="ChEBI" id="CHEBI:23378"/>
    </cofactor>
</comment>
<evidence type="ECO:0000256" key="8">
    <source>
        <dbReference type="ARBA" id="ARBA00023157"/>
    </source>
</evidence>
<evidence type="ECO:0000256" key="1">
    <source>
        <dbReference type="ARBA" id="ARBA00001935"/>
    </source>
</evidence>
<evidence type="ECO:0000256" key="5">
    <source>
        <dbReference type="ARBA" id="ARBA00022772"/>
    </source>
</evidence>
<dbReference type="Gene3D" id="2.70.98.20">
    <property type="entry name" value="Copper amine oxidase, catalytic domain"/>
    <property type="match status" value="1"/>
</dbReference>
<reference evidence="13 14" key="1">
    <citation type="submission" date="2013-03" db="EMBL/GenBank/DDBJ databases">
        <title>The Genome Sequence of Exophiala aquamarina CBS 119918.</title>
        <authorList>
            <consortium name="The Broad Institute Genomics Platform"/>
            <person name="Cuomo C."/>
            <person name="de Hoog S."/>
            <person name="Gorbushina A."/>
            <person name="Walker B."/>
            <person name="Young S.K."/>
            <person name="Zeng Q."/>
            <person name="Gargeya S."/>
            <person name="Fitzgerald M."/>
            <person name="Haas B."/>
            <person name="Abouelleil A."/>
            <person name="Allen A.W."/>
            <person name="Alvarado L."/>
            <person name="Arachchi H.M."/>
            <person name="Berlin A.M."/>
            <person name="Chapman S.B."/>
            <person name="Gainer-Dewar J."/>
            <person name="Goldberg J."/>
            <person name="Griggs A."/>
            <person name="Gujja S."/>
            <person name="Hansen M."/>
            <person name="Howarth C."/>
            <person name="Imamovic A."/>
            <person name="Ireland A."/>
            <person name="Larimer J."/>
            <person name="McCowan C."/>
            <person name="Murphy C."/>
            <person name="Pearson M."/>
            <person name="Poon T.W."/>
            <person name="Priest M."/>
            <person name="Roberts A."/>
            <person name="Saif S."/>
            <person name="Shea T."/>
            <person name="Sisk P."/>
            <person name="Sykes S."/>
            <person name="Wortman J."/>
            <person name="Nusbaum C."/>
            <person name="Birren B."/>
        </authorList>
    </citation>
    <scope>NUCLEOTIDE SEQUENCE [LARGE SCALE GENOMIC DNA]</scope>
    <source>
        <strain evidence="13 14">CBS 119918</strain>
    </source>
</reference>
<accession>A0A072NTW4</accession>
<dbReference type="OrthoDB" id="5379943at2759"/>
<name>A0A072NTW4_9EURO</name>
<proteinExistence type="inferred from homology"/>
<organism evidence="13 14">
    <name type="scientific">Exophiala aquamarina CBS 119918</name>
    <dbReference type="NCBI Taxonomy" id="1182545"/>
    <lineage>
        <taxon>Eukaryota</taxon>
        <taxon>Fungi</taxon>
        <taxon>Dikarya</taxon>
        <taxon>Ascomycota</taxon>
        <taxon>Pezizomycotina</taxon>
        <taxon>Eurotiomycetes</taxon>
        <taxon>Chaetothyriomycetidae</taxon>
        <taxon>Chaetothyriales</taxon>
        <taxon>Herpotrichiellaceae</taxon>
        <taxon>Exophiala</taxon>
    </lineage>
</organism>
<evidence type="ECO:0000256" key="7">
    <source>
        <dbReference type="ARBA" id="ARBA00023008"/>
    </source>
</evidence>
<comment type="similarity">
    <text evidence="2 11">Belongs to the copper/topaquinone oxidase family.</text>
</comment>
<sequence>MPSSEGPASALQRGPVPKFAIKHPLEQLSVDEVNIARRAVIDARKAFGILFRNIYAVEPAKADLVKFLNAEHSGTLSPDTPRPPRQARVQYDTISDDRSHELLESIVDIASGKEVGLRKAPKTAQSALIKDEFMEFNSVCLESEIFKQAIKEFDLDDKYEIAIDPWPCGGPNPDDVEPRYTQGLIFAKLKHENPDTNHYAFPLPIIPVMDTCKKEIIRIDRLATGGTEDGLVYGTGPKGILGHCVPAEYVPELLDTPMRTDVKPLNVFQPNGPSFTVSDDSLIEWQKWRFRVGFTPRECAVLHDVQYDGRSVLYRLSLSEMTVPYGDPRPPFHRKQAFDFGDVGAGRAANNLELGCDCLGVIKYLDAVLVDSEGKPSVSKNVVCIHEQDNGIGWKHTNFRTNRAVVTRSRELVVQFIITLANYEYIFAYKLDQAGGITVETRATGMVSVVNIDPGKTSPWGNVVSPGVLAQNHQHIFAVRIDPAIDGYENTVITEESLPIPMNPKTNPWGNGYEVVRKPVTKSTSIHASPFTNLTVKIANTNKLNPISRRPVAYKFTPAPSQMILADPQSIVAKRAAFAQHHVWVTKYRDEELFAAGEFTNQSKQEIGGVADAVARNEDVENNDVVVWNVFGLTHNPRVEDWPVMPVEIHQLHLRPADFFDKNPALDVPGQKNHSSIEIGRNESAECCHASGTNGTITANGSIQASPISHLQGTETVPVEQLNGH</sequence>
<dbReference type="PANTHER" id="PTHR10638">
    <property type="entry name" value="COPPER AMINE OXIDASE"/>
    <property type="match status" value="1"/>
</dbReference>
<dbReference type="EMBL" id="AMGV01000025">
    <property type="protein sequence ID" value="KEF51279.1"/>
    <property type="molecule type" value="Genomic_DNA"/>
</dbReference>
<keyword evidence="8" id="KW-1015">Disulfide bond</keyword>
<dbReference type="SUPFAM" id="SSF49998">
    <property type="entry name" value="Amine oxidase catalytic domain"/>
    <property type="match status" value="1"/>
</dbReference>
<evidence type="ECO:0000256" key="2">
    <source>
        <dbReference type="ARBA" id="ARBA00007983"/>
    </source>
</evidence>
<keyword evidence="14" id="KW-1185">Reference proteome</keyword>
<dbReference type="InterPro" id="IPR000269">
    <property type="entry name" value="Cu_amine_oxidase"/>
</dbReference>
<comment type="subunit">
    <text evidence="3">Homodimer.</text>
</comment>